<dbReference type="Pfam" id="PF09994">
    <property type="entry name" value="T6SS_Tle1-like_cat"/>
    <property type="match status" value="1"/>
</dbReference>
<accession>A0A1I1UYY5</accession>
<dbReference type="InterPro" id="IPR018712">
    <property type="entry name" value="Tle1-like_cat"/>
</dbReference>
<name>A0A1I1UYY5_9BURK</name>
<sequence>MIINKLTRALLDGRGTSGALISKREKLVPRKFEEILLRLHDAVSKHWPDRKTGKPAKIDPGIVKTIYISVFGFSRGATEARVFVNWLQSLCKLDARLRGKTGAMSLGGFPVHFDFLGLFDTVASVGLANSFGYFDGHGLWADAEDSLRVPPGINCLHLVAAHELRRSFPVDSISVNGALAAGCTEIVVPGVHSDVGCGYCPGEQGRGIDPKGADMLTRIPLLMMYKAARLNGVPLKLELASSVAKERFALKPEAIRAFNAYIATCTEKSGPLHRIMREQARKQIEWRLARRVSGSSPLHKSPSFLRSSVFDQNDLHSAAHEFEDEIKAFGNWLRDKGGQFTPSSQKAGIGNSHASEWEEIATWWEKEKAVQPAVLEFFDNYVHDSRAWFKLIPGNPDNEKDMLSTLDKWVKRRKAVASHNELRSKMRGRGNAMYQMRADDRLNEDQIRAAEEYQKTGKIPRLVTEGREPWGAASDLIACAGYLRYRKVYGGSDSDLIS</sequence>
<reference evidence="3" key="1">
    <citation type="submission" date="2016-10" db="EMBL/GenBank/DDBJ databases">
        <authorList>
            <person name="Varghese N."/>
            <person name="Submissions S."/>
        </authorList>
    </citation>
    <scope>NUCLEOTIDE SEQUENCE [LARGE SCALE GENOMIC DNA]</scope>
    <source>
        <strain evidence="3">CGMCC 1.12041</strain>
    </source>
</reference>
<dbReference type="STRING" id="1164594.SAMN05216204_13512"/>
<evidence type="ECO:0000259" key="1">
    <source>
        <dbReference type="Pfam" id="PF09994"/>
    </source>
</evidence>
<evidence type="ECO:0000313" key="2">
    <source>
        <dbReference type="EMBL" id="SFD73230.1"/>
    </source>
</evidence>
<dbReference type="PANTHER" id="PTHR33840:SF1">
    <property type="entry name" value="TLE1 PHOSPHOLIPASE DOMAIN-CONTAINING PROTEIN"/>
    <property type="match status" value="1"/>
</dbReference>
<dbReference type="AlphaFoldDB" id="A0A1I1UYY5"/>
<keyword evidence="3" id="KW-1185">Reference proteome</keyword>
<dbReference type="EMBL" id="FOLD01000035">
    <property type="protein sequence ID" value="SFD73230.1"/>
    <property type="molecule type" value="Genomic_DNA"/>
</dbReference>
<dbReference type="PANTHER" id="PTHR33840">
    <property type="match status" value="1"/>
</dbReference>
<feature type="domain" description="T6SS Phospholipase effector Tle1-like catalytic" evidence="1">
    <location>
        <begin position="111"/>
        <end position="225"/>
    </location>
</feature>
<evidence type="ECO:0000313" key="3">
    <source>
        <dbReference type="Proteomes" id="UP000198639"/>
    </source>
</evidence>
<dbReference type="GO" id="GO:0016787">
    <property type="term" value="F:hydrolase activity"/>
    <property type="evidence" value="ECO:0007669"/>
    <property type="project" value="UniProtKB-KW"/>
</dbReference>
<keyword evidence="2" id="KW-0378">Hydrolase</keyword>
<dbReference type="Proteomes" id="UP000198639">
    <property type="component" value="Unassembled WGS sequence"/>
</dbReference>
<protein>
    <submittedName>
        <fullName evidence="2">Uncharacterized alpha/beta hydrolase domain</fullName>
    </submittedName>
</protein>
<gene>
    <name evidence="2" type="ORF">SAMN05216204_13512</name>
</gene>
<proteinExistence type="predicted"/>
<organism evidence="2 3">
    <name type="scientific">Massilia yuzhufengensis</name>
    <dbReference type="NCBI Taxonomy" id="1164594"/>
    <lineage>
        <taxon>Bacteria</taxon>
        <taxon>Pseudomonadati</taxon>
        <taxon>Pseudomonadota</taxon>
        <taxon>Betaproteobacteria</taxon>
        <taxon>Burkholderiales</taxon>
        <taxon>Oxalobacteraceae</taxon>
        <taxon>Telluria group</taxon>
        <taxon>Massilia</taxon>
    </lineage>
</organism>